<evidence type="ECO:0000256" key="1">
    <source>
        <dbReference type="ARBA" id="ARBA00022884"/>
    </source>
</evidence>
<organism evidence="5 6">
    <name type="scientific">Galdieria sulphuraria</name>
    <name type="common">Red alga</name>
    <dbReference type="NCBI Taxonomy" id="130081"/>
    <lineage>
        <taxon>Eukaryota</taxon>
        <taxon>Rhodophyta</taxon>
        <taxon>Bangiophyceae</taxon>
        <taxon>Galdieriales</taxon>
        <taxon>Galdieriaceae</taxon>
        <taxon>Galdieria</taxon>
    </lineage>
</organism>
<dbReference type="AlphaFoldDB" id="M2Y164"/>
<dbReference type="Pfam" id="PF00076">
    <property type="entry name" value="RRM_1"/>
    <property type="match status" value="2"/>
</dbReference>
<dbReference type="InterPro" id="IPR000504">
    <property type="entry name" value="RRM_dom"/>
</dbReference>
<keyword evidence="1 2" id="KW-0694">RNA-binding</keyword>
<dbReference type="Gramene" id="EME29554">
    <property type="protein sequence ID" value="EME29554"/>
    <property type="gene ID" value="Gasu_29950"/>
</dbReference>
<dbReference type="GeneID" id="17088339"/>
<proteinExistence type="predicted"/>
<dbReference type="GO" id="GO:0005634">
    <property type="term" value="C:nucleus"/>
    <property type="evidence" value="ECO:0007669"/>
    <property type="project" value="TreeGrafter"/>
</dbReference>
<gene>
    <name evidence="5" type="ORF">Gasu_29950</name>
</gene>
<dbReference type="GO" id="GO:0005737">
    <property type="term" value="C:cytoplasm"/>
    <property type="evidence" value="ECO:0007669"/>
    <property type="project" value="TreeGrafter"/>
</dbReference>
<dbReference type="Gene3D" id="3.30.70.330">
    <property type="match status" value="2"/>
</dbReference>
<dbReference type="PROSITE" id="PS50102">
    <property type="entry name" value="RRM"/>
    <property type="match status" value="2"/>
</dbReference>
<protein>
    <submittedName>
        <fullName evidence="5">Poly(A) binding protein</fullName>
    </submittedName>
</protein>
<dbReference type="PANTHER" id="PTHR23003">
    <property type="entry name" value="RNA RECOGNITION MOTIF RRM DOMAIN CONTAINING PROTEIN"/>
    <property type="match status" value="1"/>
</dbReference>
<evidence type="ECO:0000256" key="3">
    <source>
        <dbReference type="SAM" id="MobiDB-lite"/>
    </source>
</evidence>
<dbReference type="GO" id="GO:0003729">
    <property type="term" value="F:mRNA binding"/>
    <property type="evidence" value="ECO:0007669"/>
    <property type="project" value="TreeGrafter"/>
</dbReference>
<dbReference type="SUPFAM" id="SSF54928">
    <property type="entry name" value="RNA-binding domain, RBD"/>
    <property type="match status" value="1"/>
</dbReference>
<dbReference type="OrthoDB" id="1049195at2759"/>
<reference evidence="6" key="1">
    <citation type="journal article" date="2013" name="Science">
        <title>Gene transfer from bacteria and archaea facilitated evolution of an extremophilic eukaryote.</title>
        <authorList>
            <person name="Schonknecht G."/>
            <person name="Chen W.H."/>
            <person name="Ternes C.M."/>
            <person name="Barbier G.G."/>
            <person name="Shrestha R.P."/>
            <person name="Stanke M."/>
            <person name="Brautigam A."/>
            <person name="Baker B.J."/>
            <person name="Banfield J.F."/>
            <person name="Garavito R.M."/>
            <person name="Carr K."/>
            <person name="Wilkerson C."/>
            <person name="Rensing S.A."/>
            <person name="Gagneul D."/>
            <person name="Dickenson N.E."/>
            <person name="Oesterhelt C."/>
            <person name="Lercher M.J."/>
            <person name="Weber A.P."/>
        </authorList>
    </citation>
    <scope>NUCLEOTIDE SEQUENCE [LARGE SCALE GENOMIC DNA]</scope>
    <source>
        <strain evidence="6">074W</strain>
    </source>
</reference>
<sequence length="301" mass="34842">MFSPHVIILVVSSPLRLRSCPDPNPMFILSDRLIQTFLSTSARRWCLPEQCWIFFQCIADFQRYTYIHKYIYIYIYISNLNENKVMADNDVIMIEGELVNGTLNAGNEQSASVNNEPETEEDVAEHNRRRRVFVGNLSYRTPWQILKDHMRQAGSVIRAEVFLDSLGRSAGCGVVEFETEELAQMAIAKLNDSILDGRPIFVREDRENSSLRHNTPFQKSERRKIVLRNLPMSAKWQDLKDYFSKYGTIIRADVKKTHDERVTKMGTILFSKETEAEAAIAAMNGKEFQGHILHIRMDRFV</sequence>
<dbReference type="RefSeq" id="XP_005706074.1">
    <property type="nucleotide sequence ID" value="XM_005706017.1"/>
</dbReference>
<dbReference type="GO" id="GO:1990904">
    <property type="term" value="C:ribonucleoprotein complex"/>
    <property type="evidence" value="ECO:0007669"/>
    <property type="project" value="TreeGrafter"/>
</dbReference>
<name>M2Y164_GALSU</name>
<feature type="domain" description="RRM" evidence="4">
    <location>
        <begin position="223"/>
        <end position="300"/>
    </location>
</feature>
<dbReference type="EMBL" id="KB454507">
    <property type="protein sequence ID" value="EME29554.1"/>
    <property type="molecule type" value="Genomic_DNA"/>
</dbReference>
<feature type="domain" description="RRM" evidence="4">
    <location>
        <begin position="130"/>
        <end position="207"/>
    </location>
</feature>
<dbReference type="SMART" id="SM00360">
    <property type="entry name" value="RRM"/>
    <property type="match status" value="2"/>
</dbReference>
<dbReference type="PANTHER" id="PTHR23003:SF3">
    <property type="entry name" value="FI21236P1-RELATED"/>
    <property type="match status" value="1"/>
</dbReference>
<dbReference type="STRING" id="130081.M2Y164"/>
<evidence type="ECO:0000256" key="2">
    <source>
        <dbReference type="PROSITE-ProRule" id="PRU00176"/>
    </source>
</evidence>
<evidence type="ECO:0000313" key="5">
    <source>
        <dbReference type="EMBL" id="EME29554.1"/>
    </source>
</evidence>
<evidence type="ECO:0000313" key="6">
    <source>
        <dbReference type="Proteomes" id="UP000030680"/>
    </source>
</evidence>
<dbReference type="InterPro" id="IPR050374">
    <property type="entry name" value="RRT5_SRSF_SR"/>
</dbReference>
<dbReference type="eggNOG" id="KOG0118">
    <property type="taxonomic scope" value="Eukaryota"/>
</dbReference>
<evidence type="ECO:0000259" key="4">
    <source>
        <dbReference type="PROSITE" id="PS50102"/>
    </source>
</evidence>
<accession>M2Y164</accession>
<dbReference type="InterPro" id="IPR012677">
    <property type="entry name" value="Nucleotide-bd_a/b_plait_sf"/>
</dbReference>
<feature type="compositionally biased region" description="Polar residues" evidence="3">
    <location>
        <begin position="105"/>
        <end position="116"/>
    </location>
</feature>
<dbReference type="Proteomes" id="UP000030680">
    <property type="component" value="Unassembled WGS sequence"/>
</dbReference>
<dbReference type="KEGG" id="gsl:Gasu_29950"/>
<dbReference type="InterPro" id="IPR035979">
    <property type="entry name" value="RBD_domain_sf"/>
</dbReference>
<keyword evidence="6" id="KW-1185">Reference proteome</keyword>
<feature type="region of interest" description="Disordered" evidence="3">
    <location>
        <begin position="105"/>
        <end position="125"/>
    </location>
</feature>